<sequence>MLVGGLAVVVVLALAVGLVGIPLYHKLFAPSPTERVLAAAAEVAAADAVHLTGGLSVDETDTQQTVDLTVDVKGRAYGTVRRAGGRADVVSDGDGNTYVRGDRRWVLATDPARAGYLVGKWATAGSGLTVLPSKLSPTDLAAYLKAGLRADDPRHAAVDADPAYPRSVHGTAVTPLKLPGGGVAYVTADEPYRLVAVDGGVGAADTAHVAFDVTHVRKSAFDKGIAGYGGVDRDRDPVAPARYEVGKADNGYCDESSCSESGTVKADGGDTTRRGHLVGLFSTDKAGKHAFATCTAKLPAIRPNHSAKVTCSADPDEWRAWTATSPDPHFWVFLLPLSGGYDDDPKLVLDLLRSNRLSTYGALAGGDAVDSTAALDLVNRLGKRHGWTGDAAVEAVAQLAESGALGVVQPLVAGDHLTLDAETFNARFRPTDLPRYDEAARRVAGGTGRVAIGPWTDSDGSTYEGDVFDLTGKRVVTVTDLGGTGRAAVRAAVVGGARDARSAKVPAGFGRDLRLVAGASSPLYRVGRGDVRAALRDAGVRRKDLAGLTAIVVGTGGGTVTLHPADFA</sequence>
<gene>
    <name evidence="1" type="ORF">Aru02nite_65680</name>
</gene>
<reference evidence="1" key="1">
    <citation type="submission" date="2021-01" db="EMBL/GenBank/DDBJ databases">
        <title>Whole genome shotgun sequence of Actinocatenispora rupis NBRC 107355.</title>
        <authorList>
            <person name="Komaki H."/>
            <person name="Tamura T."/>
        </authorList>
    </citation>
    <scope>NUCLEOTIDE SEQUENCE</scope>
    <source>
        <strain evidence="1">NBRC 107355</strain>
    </source>
</reference>
<dbReference type="Proteomes" id="UP000612808">
    <property type="component" value="Unassembled WGS sequence"/>
</dbReference>
<keyword evidence="2" id="KW-1185">Reference proteome</keyword>
<name>A0A8J3NDV1_9ACTN</name>
<dbReference type="EMBL" id="BOMB01000046">
    <property type="protein sequence ID" value="GID15679.1"/>
    <property type="molecule type" value="Genomic_DNA"/>
</dbReference>
<organism evidence="1 2">
    <name type="scientific">Actinocatenispora rupis</name>
    <dbReference type="NCBI Taxonomy" id="519421"/>
    <lineage>
        <taxon>Bacteria</taxon>
        <taxon>Bacillati</taxon>
        <taxon>Actinomycetota</taxon>
        <taxon>Actinomycetes</taxon>
        <taxon>Micromonosporales</taxon>
        <taxon>Micromonosporaceae</taxon>
        <taxon>Actinocatenispora</taxon>
    </lineage>
</organism>
<evidence type="ECO:0000313" key="2">
    <source>
        <dbReference type="Proteomes" id="UP000612808"/>
    </source>
</evidence>
<comment type="caution">
    <text evidence="1">The sequence shown here is derived from an EMBL/GenBank/DDBJ whole genome shotgun (WGS) entry which is preliminary data.</text>
</comment>
<protein>
    <submittedName>
        <fullName evidence="1">Uncharacterized protein</fullName>
    </submittedName>
</protein>
<proteinExistence type="predicted"/>
<accession>A0A8J3NDV1</accession>
<dbReference type="AlphaFoldDB" id="A0A8J3NDV1"/>
<evidence type="ECO:0000313" key="1">
    <source>
        <dbReference type="EMBL" id="GID15679.1"/>
    </source>
</evidence>